<evidence type="ECO:0000256" key="8">
    <source>
        <dbReference type="ARBA" id="ARBA00022741"/>
    </source>
</evidence>
<evidence type="ECO:0000256" key="9">
    <source>
        <dbReference type="ARBA" id="ARBA00022803"/>
    </source>
</evidence>
<dbReference type="AlphaFoldDB" id="T1JBA4"/>
<keyword evidence="8 19" id="KW-0547">Nucleotide-binding</keyword>
<dbReference type="PhylomeDB" id="T1JBA4"/>
<reference evidence="25" key="1">
    <citation type="submission" date="2011-05" db="EMBL/GenBank/DDBJ databases">
        <authorList>
            <person name="Richards S.R."/>
            <person name="Qu J."/>
            <person name="Jiang H."/>
            <person name="Jhangiani S.N."/>
            <person name="Agravi P."/>
            <person name="Goodspeed R."/>
            <person name="Gross S."/>
            <person name="Mandapat C."/>
            <person name="Jackson L."/>
            <person name="Mathew T."/>
            <person name="Pu L."/>
            <person name="Thornton R."/>
            <person name="Saada N."/>
            <person name="Wilczek-Boney K.B."/>
            <person name="Lee S."/>
            <person name="Kovar C."/>
            <person name="Wu Y."/>
            <person name="Scherer S.E."/>
            <person name="Worley K.C."/>
            <person name="Muzny D.M."/>
            <person name="Gibbs R."/>
        </authorList>
    </citation>
    <scope>NUCLEOTIDE SEQUENCE</scope>
    <source>
        <strain evidence="25">Brora</strain>
    </source>
</reference>
<dbReference type="EMBL" id="JH432010">
    <property type="status" value="NOT_ANNOTATED_CDS"/>
    <property type="molecule type" value="Genomic_DNA"/>
</dbReference>
<keyword evidence="25" id="KW-1185">Reference proteome</keyword>
<feature type="glycosylation site" description="N-linked (GlcNAc...) asparagine" evidence="21">
    <location>
        <position position="267"/>
    </location>
</feature>
<evidence type="ECO:0000256" key="1">
    <source>
        <dbReference type="ARBA" id="ARBA00004167"/>
    </source>
</evidence>
<organism evidence="24 25">
    <name type="scientific">Strigamia maritima</name>
    <name type="common">European centipede</name>
    <name type="synonym">Geophilus maritimus</name>
    <dbReference type="NCBI Taxonomy" id="126957"/>
    <lineage>
        <taxon>Eukaryota</taxon>
        <taxon>Metazoa</taxon>
        <taxon>Ecdysozoa</taxon>
        <taxon>Arthropoda</taxon>
        <taxon>Myriapoda</taxon>
        <taxon>Chilopoda</taxon>
        <taxon>Pleurostigmophora</taxon>
        <taxon>Geophilomorpha</taxon>
        <taxon>Linotaeniidae</taxon>
        <taxon>Strigamia</taxon>
    </lineage>
</organism>
<dbReference type="OMA" id="QLRCQLW"/>
<evidence type="ECO:0000256" key="21">
    <source>
        <dbReference type="PIRSR" id="PIRSR640198-4"/>
    </source>
</evidence>
<dbReference type="PROSITE" id="PS51459">
    <property type="entry name" value="FIDO"/>
    <property type="match status" value="1"/>
</dbReference>
<evidence type="ECO:0000256" key="4">
    <source>
        <dbReference type="ARBA" id="ARBA00022679"/>
    </source>
</evidence>
<proteinExistence type="inferred from homology"/>
<keyword evidence="4" id="KW-0808">Transferase</keyword>
<dbReference type="EC" id="2.7.7.108" evidence="14"/>
<evidence type="ECO:0000256" key="15">
    <source>
        <dbReference type="ARBA" id="ARBA00047939"/>
    </source>
</evidence>
<dbReference type="InterPro" id="IPR011990">
    <property type="entry name" value="TPR-like_helical_dom_sf"/>
</dbReference>
<evidence type="ECO:0000256" key="5">
    <source>
        <dbReference type="ARBA" id="ARBA00022692"/>
    </source>
</evidence>
<evidence type="ECO:0000256" key="22">
    <source>
        <dbReference type="SAM" id="Phobius"/>
    </source>
</evidence>
<comment type="similarity">
    <text evidence="2">Belongs to the fic family.</text>
</comment>
<evidence type="ECO:0000256" key="2">
    <source>
        <dbReference type="ARBA" id="ARBA00009742"/>
    </source>
</evidence>
<keyword evidence="5 22" id="KW-0812">Transmembrane</keyword>
<evidence type="ECO:0000256" key="3">
    <source>
        <dbReference type="ARBA" id="ARBA00014915"/>
    </source>
</evidence>
<name>T1JBA4_STRMM</name>
<dbReference type="InterPro" id="IPR003812">
    <property type="entry name" value="Fido"/>
</dbReference>
<feature type="transmembrane region" description="Helical" evidence="22">
    <location>
        <begin position="7"/>
        <end position="30"/>
    </location>
</feature>
<comment type="subcellular location">
    <subcellularLocation>
        <location evidence="1">Membrane</location>
        <topology evidence="1">Single-pass membrane protein</topology>
    </subcellularLocation>
</comment>
<dbReference type="Gene3D" id="1.10.3290.10">
    <property type="entry name" value="Fido-like domain"/>
    <property type="match status" value="1"/>
</dbReference>
<reference evidence="24" key="2">
    <citation type="submission" date="2015-02" db="UniProtKB">
        <authorList>
            <consortium name="EnsemblMetazoa"/>
        </authorList>
    </citation>
    <scope>IDENTIFICATION</scope>
</reference>
<evidence type="ECO:0000256" key="19">
    <source>
        <dbReference type="PIRSR" id="PIRSR640198-2"/>
    </source>
</evidence>
<dbReference type="Proteomes" id="UP000014500">
    <property type="component" value="Unassembled WGS sequence"/>
</dbReference>
<dbReference type="PANTHER" id="PTHR13504">
    <property type="entry name" value="FIDO DOMAIN-CONTAINING PROTEIN DDB_G0283145"/>
    <property type="match status" value="1"/>
</dbReference>
<accession>T1JBA4</accession>
<dbReference type="SUPFAM" id="SSF140931">
    <property type="entry name" value="Fic-like"/>
    <property type="match status" value="1"/>
</dbReference>
<comment type="catalytic activity">
    <reaction evidence="15">
        <text>L-threonyl-[protein] + ATP = 3-O-(5'-adenylyl)-L-threonyl-[protein] + diphosphate</text>
        <dbReference type="Rhea" id="RHEA:54292"/>
        <dbReference type="Rhea" id="RHEA-COMP:11060"/>
        <dbReference type="Rhea" id="RHEA-COMP:13847"/>
        <dbReference type="ChEBI" id="CHEBI:30013"/>
        <dbReference type="ChEBI" id="CHEBI:30616"/>
        <dbReference type="ChEBI" id="CHEBI:33019"/>
        <dbReference type="ChEBI" id="CHEBI:138113"/>
        <dbReference type="EC" id="2.7.7.108"/>
    </reaction>
</comment>
<comment type="catalytic activity">
    <reaction evidence="16">
        <text>L-tyrosyl-[protein] + ATP = O-(5'-adenylyl)-L-tyrosyl-[protein] + diphosphate</text>
        <dbReference type="Rhea" id="RHEA:54288"/>
        <dbReference type="Rhea" id="RHEA-COMP:10136"/>
        <dbReference type="Rhea" id="RHEA-COMP:13846"/>
        <dbReference type="ChEBI" id="CHEBI:30616"/>
        <dbReference type="ChEBI" id="CHEBI:33019"/>
        <dbReference type="ChEBI" id="CHEBI:46858"/>
        <dbReference type="ChEBI" id="CHEBI:83624"/>
        <dbReference type="EC" id="2.7.7.108"/>
    </reaction>
</comment>
<keyword evidence="9" id="KW-0802">TPR repeat</keyword>
<dbReference type="Gene3D" id="1.25.40.10">
    <property type="entry name" value="Tetratricopeptide repeat domain"/>
    <property type="match status" value="1"/>
</dbReference>
<dbReference type="GO" id="GO:0070733">
    <property type="term" value="F:AMPylase activity"/>
    <property type="evidence" value="ECO:0007669"/>
    <property type="project" value="UniProtKB-EC"/>
</dbReference>
<evidence type="ECO:0000256" key="16">
    <source>
        <dbReference type="ARBA" id="ARBA00048696"/>
    </source>
</evidence>
<evidence type="ECO:0000313" key="25">
    <source>
        <dbReference type="Proteomes" id="UP000014500"/>
    </source>
</evidence>
<sequence>MTNTKHLLLITSLVAVVIATLLGFVCVLTFKTSKTKNSSGLSFPYCAVSFDRVDPIGCIGFSPAFNLENKLKHLGVKSALERKKHNEVENSSAGAEALSSLHVALEMKSRGKLEKAQKLFWHALALHPSHPDVLNHYGEFIEEQENDVIQADQLYTKALVYRPGHSKALSNHQRTLPLVEEMDRNRLQRIDAKRYLLTKIPNTSSSLKRVKQEAYFQHVYHTVAIEGNTMSLSQTRHILETRMAVAGKSIFEHNEILGLDAALSFVNNTLVRRIGELKLEDILDIHKRVLGFNDPVEAGKFRRTQVWVGKHIPAHPLHMRNLMKDFLVWLNAEESQALHPIVFAALAHYKLAYIHPFIDGNGRTARLLMNLILMRAGFPAVIIPKGEKQLYFENLELADEGDIRPFIRFIADCTEKTLDVYLYATKEYPDELPELEGDKYDYQSPTIEE</sequence>
<feature type="domain" description="Fido" evidence="23">
    <location>
        <begin position="277"/>
        <end position="412"/>
    </location>
</feature>
<dbReference type="InterPro" id="IPR036597">
    <property type="entry name" value="Fido-like_dom_sf"/>
</dbReference>
<dbReference type="eggNOG" id="KOG3824">
    <property type="taxonomic scope" value="Eukaryota"/>
</dbReference>
<dbReference type="GO" id="GO:0005524">
    <property type="term" value="F:ATP binding"/>
    <property type="evidence" value="ECO:0007669"/>
    <property type="project" value="UniProtKB-KW"/>
</dbReference>
<evidence type="ECO:0000256" key="13">
    <source>
        <dbReference type="ARBA" id="ARBA00030885"/>
    </source>
</evidence>
<feature type="binding site" evidence="19">
    <location>
        <begin position="308"/>
        <end position="311"/>
    </location>
    <ligand>
        <name>ATP</name>
        <dbReference type="ChEBI" id="CHEBI:30616"/>
    </ligand>
</feature>
<dbReference type="PANTHER" id="PTHR13504:SF34">
    <property type="entry name" value="PROTEIN ADENYLYLTRANSFERASE FICD"/>
    <property type="match status" value="1"/>
</dbReference>
<evidence type="ECO:0000256" key="14">
    <source>
        <dbReference type="ARBA" id="ARBA00034531"/>
    </source>
</evidence>
<dbReference type="EnsemblMetazoa" id="SMAR011044-RA">
    <property type="protein sequence ID" value="SMAR011044-PA"/>
    <property type="gene ID" value="SMAR011044"/>
</dbReference>
<evidence type="ECO:0000256" key="7">
    <source>
        <dbReference type="ARBA" id="ARBA00022737"/>
    </source>
</evidence>
<feature type="binding site" evidence="19">
    <location>
        <begin position="359"/>
        <end position="366"/>
    </location>
    <ligand>
        <name>ATP</name>
        <dbReference type="ChEBI" id="CHEBI:30616"/>
    </ligand>
</feature>
<evidence type="ECO:0000256" key="18">
    <source>
        <dbReference type="PIRSR" id="PIRSR640198-1"/>
    </source>
</evidence>
<dbReference type="Pfam" id="PF02661">
    <property type="entry name" value="Fic"/>
    <property type="match status" value="1"/>
</dbReference>
<keyword evidence="10 19" id="KW-0067">ATP-binding</keyword>
<comment type="catalytic activity">
    <reaction evidence="17">
        <text>3-O-(5'-adenylyl)-L-threonyl-[protein] + H2O = L-threonyl-[protein] + AMP + H(+)</text>
        <dbReference type="Rhea" id="RHEA:55932"/>
        <dbReference type="Rhea" id="RHEA-COMP:11060"/>
        <dbReference type="Rhea" id="RHEA-COMP:13847"/>
        <dbReference type="ChEBI" id="CHEBI:15377"/>
        <dbReference type="ChEBI" id="CHEBI:15378"/>
        <dbReference type="ChEBI" id="CHEBI:30013"/>
        <dbReference type="ChEBI" id="CHEBI:138113"/>
        <dbReference type="ChEBI" id="CHEBI:456215"/>
    </reaction>
</comment>
<dbReference type="GO" id="GO:0016020">
    <property type="term" value="C:membrane"/>
    <property type="evidence" value="ECO:0007669"/>
    <property type="project" value="UniProtKB-SubCell"/>
</dbReference>
<keyword evidence="11 22" id="KW-1133">Transmembrane helix</keyword>
<dbReference type="STRING" id="126957.T1JBA4"/>
<keyword evidence="6" id="KW-0548">Nucleotidyltransferase</keyword>
<dbReference type="InterPro" id="IPR040198">
    <property type="entry name" value="Fido_containing"/>
</dbReference>
<keyword evidence="12 22" id="KW-0472">Membrane</keyword>
<evidence type="ECO:0000256" key="12">
    <source>
        <dbReference type="ARBA" id="ARBA00023136"/>
    </source>
</evidence>
<dbReference type="SUPFAM" id="SSF48452">
    <property type="entry name" value="TPR-like"/>
    <property type="match status" value="1"/>
</dbReference>
<evidence type="ECO:0000259" key="23">
    <source>
        <dbReference type="PROSITE" id="PS51459"/>
    </source>
</evidence>
<evidence type="ECO:0000256" key="20">
    <source>
        <dbReference type="PIRSR" id="PIRSR640198-3"/>
    </source>
</evidence>
<dbReference type="HOGENOM" id="CLU_040460_0_1_1"/>
<evidence type="ECO:0000256" key="11">
    <source>
        <dbReference type="ARBA" id="ARBA00022989"/>
    </source>
</evidence>
<evidence type="ECO:0000313" key="24">
    <source>
        <dbReference type="EnsemblMetazoa" id="SMAR011044-PA"/>
    </source>
</evidence>
<evidence type="ECO:0000256" key="10">
    <source>
        <dbReference type="ARBA" id="ARBA00022840"/>
    </source>
</evidence>
<evidence type="ECO:0000256" key="6">
    <source>
        <dbReference type="ARBA" id="ARBA00022695"/>
    </source>
</evidence>
<feature type="active site" evidence="18">
    <location>
        <position position="355"/>
    </location>
</feature>
<protein>
    <recommendedName>
        <fullName evidence="3">Protein adenylyltransferase Fic</fullName>
        <ecNumber evidence="14">2.7.7.108</ecNumber>
    </recommendedName>
    <alternativeName>
        <fullName evidence="13">De-AMPylase Fic</fullName>
    </alternativeName>
</protein>
<keyword evidence="7" id="KW-0677">Repeat</keyword>
<feature type="site" description="Important for autoinhibition of adenylyltransferase activity" evidence="20">
    <location>
        <position position="226"/>
    </location>
</feature>
<evidence type="ECO:0000256" key="17">
    <source>
        <dbReference type="ARBA" id="ARBA00049297"/>
    </source>
</evidence>